<name>A0AA36CM07_9BILA</name>
<keyword evidence="2" id="KW-1185">Reference proteome</keyword>
<gene>
    <name evidence="1" type="ORF">MSPICULIGERA_LOCUS9263</name>
</gene>
<evidence type="ECO:0000313" key="2">
    <source>
        <dbReference type="Proteomes" id="UP001177023"/>
    </source>
</evidence>
<sequence>MVDAARPNGENLRRVLADRISSMSRFDAWPDVAESQVYTDIADRWADLPAPTELKQLPLLYVFNPNSPPEICGNQAWPLDSVSSYIDDFENQI</sequence>
<dbReference type="Proteomes" id="UP001177023">
    <property type="component" value="Unassembled WGS sequence"/>
</dbReference>
<feature type="non-terminal residue" evidence="1">
    <location>
        <position position="93"/>
    </location>
</feature>
<organism evidence="1 2">
    <name type="scientific">Mesorhabditis spiculigera</name>
    <dbReference type="NCBI Taxonomy" id="96644"/>
    <lineage>
        <taxon>Eukaryota</taxon>
        <taxon>Metazoa</taxon>
        <taxon>Ecdysozoa</taxon>
        <taxon>Nematoda</taxon>
        <taxon>Chromadorea</taxon>
        <taxon>Rhabditida</taxon>
        <taxon>Rhabditina</taxon>
        <taxon>Rhabditomorpha</taxon>
        <taxon>Rhabditoidea</taxon>
        <taxon>Rhabditidae</taxon>
        <taxon>Mesorhabditinae</taxon>
        <taxon>Mesorhabditis</taxon>
    </lineage>
</organism>
<dbReference type="EMBL" id="CATQJA010002487">
    <property type="protein sequence ID" value="CAJ0570829.1"/>
    <property type="molecule type" value="Genomic_DNA"/>
</dbReference>
<accession>A0AA36CM07</accession>
<reference evidence="1" key="1">
    <citation type="submission" date="2023-06" db="EMBL/GenBank/DDBJ databases">
        <authorList>
            <person name="Delattre M."/>
        </authorList>
    </citation>
    <scope>NUCLEOTIDE SEQUENCE</scope>
    <source>
        <strain evidence="1">AF72</strain>
    </source>
</reference>
<comment type="caution">
    <text evidence="1">The sequence shown here is derived from an EMBL/GenBank/DDBJ whole genome shotgun (WGS) entry which is preliminary data.</text>
</comment>
<protein>
    <submittedName>
        <fullName evidence="1">Uncharacterized protein</fullName>
    </submittedName>
</protein>
<dbReference type="AlphaFoldDB" id="A0AA36CM07"/>
<evidence type="ECO:0000313" key="1">
    <source>
        <dbReference type="EMBL" id="CAJ0570829.1"/>
    </source>
</evidence>
<proteinExistence type="predicted"/>